<protein>
    <recommendedName>
        <fullName evidence="3">Glycine zipper domain-containing protein</fullName>
    </recommendedName>
</protein>
<dbReference type="RefSeq" id="WP_211860693.1">
    <property type="nucleotide sequence ID" value="NZ_JAAEDM010000006.1"/>
</dbReference>
<dbReference type="PROSITE" id="PS51318">
    <property type="entry name" value="TAT"/>
    <property type="match status" value="1"/>
</dbReference>
<evidence type="ECO:0008006" key="3">
    <source>
        <dbReference type="Google" id="ProtNLM"/>
    </source>
</evidence>
<sequence length="79" mass="7319">MAISQIRILAVSLVALALAACSDPVGRRALIGGGIGAGAGAAVGALTGGSPLAGAAIGGAGGAAIGALTAPRQPRGYYY</sequence>
<name>A0A9X9WT38_9PROT</name>
<gene>
    <name evidence="1" type="ORF">GXW76_03955</name>
</gene>
<reference evidence="1" key="1">
    <citation type="submission" date="2020-01" db="EMBL/GenBank/DDBJ databases">
        <authorList>
            <person name="Rat A."/>
        </authorList>
    </citation>
    <scope>NUCLEOTIDE SEQUENCE</scope>
    <source>
        <strain evidence="1">LMG 31231</strain>
    </source>
</reference>
<evidence type="ECO:0000313" key="1">
    <source>
        <dbReference type="EMBL" id="MBR0670317.1"/>
    </source>
</evidence>
<proteinExistence type="predicted"/>
<comment type="caution">
    <text evidence="1">The sequence shown here is derived from an EMBL/GenBank/DDBJ whole genome shotgun (WGS) entry which is preliminary data.</text>
</comment>
<dbReference type="Proteomes" id="UP001138751">
    <property type="component" value="Unassembled WGS sequence"/>
</dbReference>
<evidence type="ECO:0000313" key="2">
    <source>
        <dbReference type="Proteomes" id="UP001138751"/>
    </source>
</evidence>
<accession>A0A9X9WT38</accession>
<dbReference type="EMBL" id="JAAEDM010000006">
    <property type="protein sequence ID" value="MBR0670317.1"/>
    <property type="molecule type" value="Genomic_DNA"/>
</dbReference>
<dbReference type="PROSITE" id="PS51257">
    <property type="entry name" value="PROKAR_LIPOPROTEIN"/>
    <property type="match status" value="1"/>
</dbReference>
<keyword evidence="2" id="KW-1185">Reference proteome</keyword>
<dbReference type="AlphaFoldDB" id="A0A9X9WT38"/>
<reference evidence="1" key="2">
    <citation type="journal article" date="2021" name="Syst. Appl. Microbiol.">
        <title>Roseomonas hellenica sp. nov., isolated from roots of wild-growing Alkanna tinctoria.</title>
        <authorList>
            <person name="Rat A."/>
            <person name="Naranjo H.D."/>
            <person name="Lebbe L."/>
            <person name="Cnockaert M."/>
            <person name="Krigas N."/>
            <person name="Grigoriadou K."/>
            <person name="Maloupa E."/>
            <person name="Willems A."/>
        </authorList>
    </citation>
    <scope>NUCLEOTIDE SEQUENCE</scope>
    <source>
        <strain evidence="1">LMG 31231</strain>
    </source>
</reference>
<dbReference type="InterPro" id="IPR006311">
    <property type="entry name" value="TAT_signal"/>
</dbReference>
<organism evidence="1 2">
    <name type="scientific">Neoroseomonas soli</name>
    <dbReference type="NCBI Taxonomy" id="1081025"/>
    <lineage>
        <taxon>Bacteria</taxon>
        <taxon>Pseudomonadati</taxon>
        <taxon>Pseudomonadota</taxon>
        <taxon>Alphaproteobacteria</taxon>
        <taxon>Acetobacterales</taxon>
        <taxon>Acetobacteraceae</taxon>
        <taxon>Neoroseomonas</taxon>
    </lineage>
</organism>